<organism evidence="1 2">
    <name type="scientific">Lacihabitans lacunae</name>
    <dbReference type="NCBI Taxonomy" id="1028214"/>
    <lineage>
        <taxon>Bacteria</taxon>
        <taxon>Pseudomonadati</taxon>
        <taxon>Bacteroidota</taxon>
        <taxon>Cytophagia</taxon>
        <taxon>Cytophagales</taxon>
        <taxon>Leadbetterellaceae</taxon>
        <taxon>Lacihabitans</taxon>
    </lineage>
</organism>
<dbReference type="Proteomes" id="UP001595616">
    <property type="component" value="Unassembled WGS sequence"/>
</dbReference>
<reference evidence="2" key="1">
    <citation type="journal article" date="2019" name="Int. J. Syst. Evol. Microbiol.">
        <title>The Global Catalogue of Microorganisms (GCM) 10K type strain sequencing project: providing services to taxonomists for standard genome sequencing and annotation.</title>
        <authorList>
            <consortium name="The Broad Institute Genomics Platform"/>
            <consortium name="The Broad Institute Genome Sequencing Center for Infectious Disease"/>
            <person name="Wu L."/>
            <person name="Ma J."/>
        </authorList>
    </citation>
    <scope>NUCLEOTIDE SEQUENCE [LARGE SCALE GENOMIC DNA]</scope>
    <source>
        <strain evidence="2">CECT 7956</strain>
    </source>
</reference>
<gene>
    <name evidence="1" type="ORF">ACFOOI_19460</name>
</gene>
<evidence type="ECO:0000313" key="2">
    <source>
        <dbReference type="Proteomes" id="UP001595616"/>
    </source>
</evidence>
<name>A0ABV7Z124_9BACT</name>
<dbReference type="RefSeq" id="WP_379839757.1">
    <property type="nucleotide sequence ID" value="NZ_JBHRYQ010000001.1"/>
</dbReference>
<protein>
    <submittedName>
        <fullName evidence="1">Uncharacterized protein</fullName>
    </submittedName>
</protein>
<accession>A0ABV7Z124</accession>
<keyword evidence="2" id="KW-1185">Reference proteome</keyword>
<proteinExistence type="predicted"/>
<comment type="caution">
    <text evidence="1">The sequence shown here is derived from an EMBL/GenBank/DDBJ whole genome shotgun (WGS) entry which is preliminary data.</text>
</comment>
<dbReference type="EMBL" id="JBHRYQ010000001">
    <property type="protein sequence ID" value="MFC3812851.1"/>
    <property type="molecule type" value="Genomic_DNA"/>
</dbReference>
<evidence type="ECO:0000313" key="1">
    <source>
        <dbReference type="EMBL" id="MFC3812851.1"/>
    </source>
</evidence>
<sequence length="282" mass="33774">MGNNVIKNIDFKLPDDFASELSIPGKKIAIKYYLNIYLKATEYISQLKDEKNNSSEPKFQLYVRIIFNRQSVKIKSKLNVSLTLNEFDELIEICAEPEAFKAEKKELYLKMIREAATLTNVVKNEYEKVTDNDRTGMLIHTFDFSYLFNTYRYENFELPKIINEILIEHIISFSKSLKNTDFIEYLLNESLELNAFQLISFLKTQDNKWLEFEKRLDENIWMFEFKYYEFKFHNPKYLLMGATLADFKYLDFIEDFQKYFKTIEFKGLIESIKTLIDDNQKR</sequence>